<evidence type="ECO:0000313" key="3">
    <source>
        <dbReference type="Proteomes" id="UP000077098"/>
    </source>
</evidence>
<dbReference type="EMBL" id="LXPS01000036">
    <property type="protein sequence ID" value="OAE40783.1"/>
    <property type="molecule type" value="Genomic_DNA"/>
</dbReference>
<reference evidence="2 3" key="1">
    <citation type="submission" date="2016-05" db="EMBL/GenBank/DDBJ databases">
        <authorList>
            <person name="Lavstsen T."/>
            <person name="Jespersen J.S."/>
        </authorList>
    </citation>
    <scope>NUCLEOTIDE SEQUENCE [LARGE SCALE GENOMIC DNA]</scope>
    <source>
        <strain evidence="2 3">KCJ1736</strain>
    </source>
</reference>
<evidence type="ECO:0000256" key="1">
    <source>
        <dbReference type="SAM" id="MobiDB-lite"/>
    </source>
</evidence>
<proteinExistence type="predicted"/>
<sequence length="127" mass="13887">MMRNATVTFDWADGTYSFRLAWGQLAELQEKCDAGPYVVLQRLHSGEWRVEDISNIIRLGLIGGDMVPSRALNLTRAYVEARPPMESLIPAQVILSAALMGTPEEAVGEDDAASQKTNSSTNSQTES</sequence>
<gene>
    <name evidence="2" type="ORF">A7J57_10420</name>
</gene>
<feature type="region of interest" description="Disordered" evidence="1">
    <location>
        <begin position="105"/>
        <end position="127"/>
    </location>
</feature>
<evidence type="ECO:0000313" key="2">
    <source>
        <dbReference type="EMBL" id="OAE40783.1"/>
    </source>
</evidence>
<accession>A0A176X481</accession>
<dbReference type="Pfam" id="PF11836">
    <property type="entry name" value="Phage_TAC_11"/>
    <property type="match status" value="1"/>
</dbReference>
<dbReference type="Proteomes" id="UP000077098">
    <property type="component" value="Unassembled WGS sequence"/>
</dbReference>
<dbReference type="InterPro" id="IPR021791">
    <property type="entry name" value="Phage_TAC_11"/>
</dbReference>
<feature type="compositionally biased region" description="Low complexity" evidence="1">
    <location>
        <begin position="114"/>
        <end position="127"/>
    </location>
</feature>
<name>A0A176X481_AGRTU</name>
<dbReference type="AlphaFoldDB" id="A0A176X481"/>
<comment type="caution">
    <text evidence="2">The sequence shown here is derived from an EMBL/GenBank/DDBJ whole genome shotgun (WGS) entry which is preliminary data.</text>
</comment>
<protein>
    <recommendedName>
        <fullName evidence="4">Gene transfer agent family protein</fullName>
    </recommendedName>
</protein>
<evidence type="ECO:0008006" key="4">
    <source>
        <dbReference type="Google" id="ProtNLM"/>
    </source>
</evidence>
<organism evidence="2 3">
    <name type="scientific">Agrobacterium tumefaciens</name>
    <dbReference type="NCBI Taxonomy" id="358"/>
    <lineage>
        <taxon>Bacteria</taxon>
        <taxon>Pseudomonadati</taxon>
        <taxon>Pseudomonadota</taxon>
        <taxon>Alphaproteobacteria</taxon>
        <taxon>Hyphomicrobiales</taxon>
        <taxon>Rhizobiaceae</taxon>
        <taxon>Rhizobium/Agrobacterium group</taxon>
        <taxon>Agrobacterium</taxon>
        <taxon>Agrobacterium tumefaciens complex</taxon>
    </lineage>
</organism>